<dbReference type="AlphaFoldDB" id="A0A369W177"/>
<dbReference type="Proteomes" id="UP000253759">
    <property type="component" value="Unassembled WGS sequence"/>
</dbReference>
<evidence type="ECO:0000313" key="1">
    <source>
        <dbReference type="EMBL" id="RDE08436.1"/>
    </source>
</evidence>
<name>A0A369W177_9HYPH</name>
<organism evidence="1 2">
    <name type="scientific">Pelagibacterium lacus</name>
    <dbReference type="NCBI Taxonomy" id="2282655"/>
    <lineage>
        <taxon>Bacteria</taxon>
        <taxon>Pseudomonadati</taxon>
        <taxon>Pseudomonadota</taxon>
        <taxon>Alphaproteobacteria</taxon>
        <taxon>Hyphomicrobiales</taxon>
        <taxon>Devosiaceae</taxon>
        <taxon>Pelagibacterium</taxon>
    </lineage>
</organism>
<protein>
    <recommendedName>
        <fullName evidence="3">DUF2163 domain-containing protein</fullName>
    </recommendedName>
</protein>
<keyword evidence="2" id="KW-1185">Reference proteome</keyword>
<gene>
    <name evidence="1" type="ORF">DVH29_11235</name>
</gene>
<sequence>MQGADTAGLIEADLIVWNVKDFDGDPVVKAFWTEHDTETGTVTSPFTGSPVSYPFVGAGAILEVGETPRTSDLSIRRKSITMSAIHEGVIDMWTGHDMRLAQVAVYQALFDPETRNFVSALLEFVGELNGAPKEVPAAGGEGGIRFDLVSDTRQLTRTNSAKRSAVHQRKRDEDDAFHDDIGVAGDWNIPWGQEAE</sequence>
<evidence type="ECO:0000313" key="2">
    <source>
        <dbReference type="Proteomes" id="UP000253759"/>
    </source>
</evidence>
<dbReference type="EMBL" id="QQNH01000016">
    <property type="protein sequence ID" value="RDE08436.1"/>
    <property type="molecule type" value="Genomic_DNA"/>
</dbReference>
<reference evidence="2" key="1">
    <citation type="submission" date="2018-07" db="EMBL/GenBank/DDBJ databases">
        <authorList>
            <person name="Liu B.-T."/>
            <person name="Du Z."/>
        </authorList>
    </citation>
    <scope>NUCLEOTIDE SEQUENCE [LARGE SCALE GENOMIC DNA]</scope>
    <source>
        <strain evidence="2">XYN52</strain>
    </source>
</reference>
<proteinExistence type="predicted"/>
<accession>A0A369W177</accession>
<evidence type="ECO:0008006" key="3">
    <source>
        <dbReference type="Google" id="ProtNLM"/>
    </source>
</evidence>
<comment type="caution">
    <text evidence="1">The sequence shown here is derived from an EMBL/GenBank/DDBJ whole genome shotgun (WGS) entry which is preliminary data.</text>
</comment>